<keyword evidence="3" id="KW-1185">Reference proteome</keyword>
<reference evidence="2 3" key="1">
    <citation type="submission" date="2024-09" db="EMBL/GenBank/DDBJ databases">
        <authorList>
            <person name="Sun Q."/>
            <person name="Mori K."/>
        </authorList>
    </citation>
    <scope>NUCLEOTIDE SEQUENCE [LARGE SCALE GENOMIC DNA]</scope>
    <source>
        <strain evidence="2 3">CCM 7904</strain>
    </source>
</reference>
<dbReference type="EMBL" id="JBHLWQ010000183">
    <property type="protein sequence ID" value="MFC0202282.1"/>
    <property type="molecule type" value="Genomic_DNA"/>
</dbReference>
<dbReference type="Proteomes" id="UP001589795">
    <property type="component" value="Unassembled WGS sequence"/>
</dbReference>
<sequence>MQALKQKRPEIRQARHIWITGRQPFMRSALTRLGFIDETSPKTNMARTTGWPSKRRALSTMRPSATATPGPSSPPCAITGWTRPGVLDGAMNRELYEFHGETRPAVATMSAVGAWFLVLPPYSPDLNPIEIILAFTRTNGVHALTFAKLKALIRRAASRTCEALWYADRQGCDPFSDEDCCDPPEPPDMKPLRCNAL</sequence>
<feature type="compositionally biased region" description="Polar residues" evidence="1">
    <location>
        <begin position="41"/>
        <end position="51"/>
    </location>
</feature>
<name>A0ABV6CPD7_9RHOB</name>
<gene>
    <name evidence="2" type="ORF">ACFFIZ_18725</name>
</gene>
<feature type="region of interest" description="Disordered" evidence="1">
    <location>
        <begin position="41"/>
        <end position="78"/>
    </location>
</feature>
<evidence type="ECO:0008006" key="4">
    <source>
        <dbReference type="Google" id="ProtNLM"/>
    </source>
</evidence>
<accession>A0ABV6CPD7</accession>
<protein>
    <recommendedName>
        <fullName evidence="4">DDE superfamily endonuclease</fullName>
    </recommendedName>
</protein>
<proteinExistence type="predicted"/>
<evidence type="ECO:0000313" key="3">
    <source>
        <dbReference type="Proteomes" id="UP001589795"/>
    </source>
</evidence>
<evidence type="ECO:0000256" key="1">
    <source>
        <dbReference type="SAM" id="MobiDB-lite"/>
    </source>
</evidence>
<organism evidence="2 3">
    <name type="scientific">Paracoccus rhizosphaerae</name>
    <dbReference type="NCBI Taxonomy" id="1133347"/>
    <lineage>
        <taxon>Bacteria</taxon>
        <taxon>Pseudomonadati</taxon>
        <taxon>Pseudomonadota</taxon>
        <taxon>Alphaproteobacteria</taxon>
        <taxon>Rhodobacterales</taxon>
        <taxon>Paracoccaceae</taxon>
        <taxon>Paracoccus</taxon>
    </lineage>
</organism>
<evidence type="ECO:0000313" key="2">
    <source>
        <dbReference type="EMBL" id="MFC0202282.1"/>
    </source>
</evidence>
<dbReference type="RefSeq" id="WP_265506932.1">
    <property type="nucleotide sequence ID" value="NZ_JAOTBE010000020.1"/>
</dbReference>
<comment type="caution">
    <text evidence="2">The sequence shown here is derived from an EMBL/GenBank/DDBJ whole genome shotgun (WGS) entry which is preliminary data.</text>
</comment>